<keyword evidence="7" id="KW-0862">Zinc</keyword>
<feature type="compositionally biased region" description="Polar residues" evidence="10">
    <location>
        <begin position="629"/>
        <end position="638"/>
    </location>
</feature>
<feature type="coiled-coil region" evidence="9">
    <location>
        <begin position="126"/>
        <end position="153"/>
    </location>
</feature>
<dbReference type="InterPro" id="IPR056791">
    <property type="entry name" value="Znf_Mcm10_C"/>
</dbReference>
<evidence type="ECO:0000256" key="7">
    <source>
        <dbReference type="ARBA" id="ARBA00022833"/>
    </source>
</evidence>
<reference evidence="12 13" key="1">
    <citation type="submission" date="2023-11" db="EMBL/GenBank/DDBJ databases">
        <title>Halocaridina rubra genome assembly.</title>
        <authorList>
            <person name="Smith C."/>
        </authorList>
    </citation>
    <scope>NUCLEOTIDE SEQUENCE [LARGE SCALE GENOMIC DNA]</scope>
    <source>
        <strain evidence="12">EP-1</strain>
        <tissue evidence="12">Whole</tissue>
    </source>
</reference>
<dbReference type="FunFam" id="2.40.50.140:FF:000174">
    <property type="entry name" value="DNA replication licensing factor mcm10"/>
    <property type="match status" value="1"/>
</dbReference>
<feature type="domain" description="Replication factor Mcm10 C-terminal" evidence="11">
    <location>
        <begin position="579"/>
        <end position="901"/>
    </location>
</feature>
<keyword evidence="9" id="KW-0175">Coiled coil</keyword>
<feature type="region of interest" description="Disordered" evidence="10">
    <location>
        <begin position="629"/>
        <end position="676"/>
    </location>
</feature>
<feature type="compositionally biased region" description="Polar residues" evidence="10">
    <location>
        <begin position="718"/>
        <end position="730"/>
    </location>
</feature>
<comment type="subcellular location">
    <subcellularLocation>
        <location evidence="1">Nucleus</location>
    </subcellularLocation>
</comment>
<evidence type="ECO:0000256" key="6">
    <source>
        <dbReference type="ARBA" id="ARBA00022771"/>
    </source>
</evidence>
<dbReference type="GO" id="GO:0008270">
    <property type="term" value="F:zinc ion binding"/>
    <property type="evidence" value="ECO:0007669"/>
    <property type="project" value="UniProtKB-KW"/>
</dbReference>
<dbReference type="GO" id="GO:0006270">
    <property type="term" value="P:DNA replication initiation"/>
    <property type="evidence" value="ECO:0007669"/>
    <property type="project" value="InterPro"/>
</dbReference>
<evidence type="ECO:0000256" key="2">
    <source>
        <dbReference type="ARBA" id="ARBA00009679"/>
    </source>
</evidence>
<dbReference type="InterPro" id="IPR012340">
    <property type="entry name" value="NA-bd_OB-fold"/>
</dbReference>
<dbReference type="GO" id="GO:0003688">
    <property type="term" value="F:DNA replication origin binding"/>
    <property type="evidence" value="ECO:0007669"/>
    <property type="project" value="TreeGrafter"/>
</dbReference>
<feature type="region of interest" description="Disordered" evidence="10">
    <location>
        <begin position="72"/>
        <end position="125"/>
    </location>
</feature>
<keyword evidence="6" id="KW-0863">Zinc-finger</keyword>
<evidence type="ECO:0000256" key="4">
    <source>
        <dbReference type="ARBA" id="ARBA00022705"/>
    </source>
</evidence>
<proteinExistence type="inferred from homology"/>
<name>A0AAN8XBT3_HALRR</name>
<sequence>MEIEEAVEEYDLDSLTALLDAEDNDEEWNVDNPATDSRQGNSDIENSSQVTGISDVNDIKESSLSNCDIVTEEDLGLLMSDDEKEESQPSTSRKVSSFSKAFSGSKFSRNGNNQSVSDNGKSQIDIDPLEEELRLMEERMKSLKDQLAKKKRLGSKEGETSRQNFTKLTNVAHQSKRTIRTLSGNEEVKFYETYGKEKSHIHTGDTDSEDEEDYRNPFDQKYNSYGREIKKRIAHEATEKSNISHNKKDEIISRVKGASTQNPGWKGVDGSLVALKHNGNIAQTLENDKNAVTDFFSGVRLINPLITQEAMRERMEGRKMVRMSSINLHVRGGDIEGDWVTIGVLISKSDPKTSQKGTQYSIWKLSDLQDCTKTIALFLFSGAHKNLWKHSIGTVIGILNPSIMKDRQGDKSTECLTLSIHDSNKVMIMGSSKDLGWCKGRTKANGFCKSFVNKATCEFCIYHIQREYQKATSKRADLQSSFTRVDPKRRLQDRVLGKDQVFYGGQLFTAASPSNVVKAHNALKAKDLATLSSLKMKLKTKELKEDDKKNSFVLKHMSNSELEAIGRVAQKSENFSEKLLAPTPGARNLLCHMAKEETQKKIEKGEIRSISAKELLNMTHKKILTQKNKIVENKSNLPKSRVSFPPTASPLLGRGMQPGDDVDLEFSPPPSGLDASKSRALSVLKAKGGIQAANPNSIRNATKASDPEFQNKVRKRLNTTSGSDSETSQPKKSKLQEAVISKPGQSKLGSIDVNSEKFRAMLETKSRHTNLVDSVENEALEKYYQVLEKKEMLEEKMASIMEVPTTAYVCIKCKYMALSASNFCREENHPLKAVKVKKRFFECKNCKRRTTSLDKLPRNPCSNCNQNSWQRVSMGKAKAGPKLDSEILSLRGDELKHYSGSSDKVYLHV</sequence>
<protein>
    <recommendedName>
        <fullName evidence="3">Protein MCM10 homolog</fullName>
    </recommendedName>
</protein>
<dbReference type="Pfam" id="PF09329">
    <property type="entry name" value="zf-primase"/>
    <property type="match status" value="1"/>
</dbReference>
<dbReference type="Gene3D" id="2.40.50.140">
    <property type="entry name" value="Nucleic acid-binding proteins"/>
    <property type="match status" value="1"/>
</dbReference>
<dbReference type="Pfam" id="PF22379">
    <property type="entry name" value="OB_MCM10"/>
    <property type="match status" value="1"/>
</dbReference>
<keyword evidence="5" id="KW-0479">Metal-binding</keyword>
<evidence type="ECO:0000256" key="8">
    <source>
        <dbReference type="ARBA" id="ARBA00023242"/>
    </source>
</evidence>
<gene>
    <name evidence="12" type="primary">MCM10</name>
    <name evidence="12" type="ORF">SK128_017327</name>
</gene>
<dbReference type="GO" id="GO:0043596">
    <property type="term" value="C:nuclear replication fork"/>
    <property type="evidence" value="ECO:0007669"/>
    <property type="project" value="TreeGrafter"/>
</dbReference>
<feature type="compositionally biased region" description="Polar residues" evidence="10">
    <location>
        <begin position="693"/>
        <end position="703"/>
    </location>
</feature>
<dbReference type="InterPro" id="IPR040184">
    <property type="entry name" value="Mcm10"/>
</dbReference>
<dbReference type="PANTHER" id="PTHR13454:SF11">
    <property type="entry name" value="PROTEIN MCM10 HOMOLOG"/>
    <property type="match status" value="1"/>
</dbReference>
<feature type="compositionally biased region" description="Low complexity" evidence="10">
    <location>
        <begin position="94"/>
        <end position="108"/>
    </location>
</feature>
<evidence type="ECO:0000313" key="12">
    <source>
        <dbReference type="EMBL" id="KAK7078393.1"/>
    </source>
</evidence>
<feature type="compositionally biased region" description="Polar residues" evidence="10">
    <location>
        <begin position="109"/>
        <end position="122"/>
    </location>
</feature>
<dbReference type="EMBL" id="JAXCGZ010007856">
    <property type="protein sequence ID" value="KAK7078393.1"/>
    <property type="molecule type" value="Genomic_DNA"/>
</dbReference>
<feature type="region of interest" description="Disordered" evidence="10">
    <location>
        <begin position="692"/>
        <end position="741"/>
    </location>
</feature>
<dbReference type="Proteomes" id="UP001381693">
    <property type="component" value="Unassembled WGS sequence"/>
</dbReference>
<dbReference type="GO" id="GO:0003697">
    <property type="term" value="F:single-stranded DNA binding"/>
    <property type="evidence" value="ECO:0007669"/>
    <property type="project" value="InterPro"/>
</dbReference>
<dbReference type="InterPro" id="IPR015408">
    <property type="entry name" value="Znf_Mcm10/DnaG"/>
</dbReference>
<evidence type="ECO:0000256" key="9">
    <source>
        <dbReference type="SAM" id="Coils"/>
    </source>
</evidence>
<comment type="caution">
    <text evidence="12">The sequence shown here is derived from an EMBL/GenBank/DDBJ whole genome shotgun (WGS) entry which is preliminary data.</text>
</comment>
<comment type="similarity">
    <text evidence="2">Belongs to the MCM10 family.</text>
</comment>
<evidence type="ECO:0000256" key="5">
    <source>
        <dbReference type="ARBA" id="ARBA00022723"/>
    </source>
</evidence>
<feature type="compositionally biased region" description="Acidic residues" evidence="10">
    <location>
        <begin position="72"/>
        <end position="85"/>
    </location>
</feature>
<dbReference type="InterPro" id="IPR055065">
    <property type="entry name" value="OB_MCM10"/>
</dbReference>
<evidence type="ECO:0000313" key="13">
    <source>
        <dbReference type="Proteomes" id="UP001381693"/>
    </source>
</evidence>
<feature type="region of interest" description="Disordered" evidence="10">
    <location>
        <begin position="19"/>
        <end position="57"/>
    </location>
</feature>
<evidence type="ECO:0000256" key="10">
    <source>
        <dbReference type="SAM" id="MobiDB-lite"/>
    </source>
</evidence>
<keyword evidence="8" id="KW-0539">Nucleus</keyword>
<keyword evidence="4" id="KW-0235">DNA replication</keyword>
<dbReference type="Pfam" id="PF24863">
    <property type="entry name" value="zf-CCCH_Mcm10"/>
    <property type="match status" value="1"/>
</dbReference>
<dbReference type="Pfam" id="PF09332">
    <property type="entry name" value="Mcm10"/>
    <property type="match status" value="1"/>
</dbReference>
<keyword evidence="13" id="KW-1185">Reference proteome</keyword>
<accession>A0AAN8XBT3</accession>
<feature type="compositionally biased region" description="Polar residues" evidence="10">
    <location>
        <begin position="32"/>
        <end position="54"/>
    </location>
</feature>
<dbReference type="SMART" id="SM01280">
    <property type="entry name" value="Mcm10"/>
    <property type="match status" value="1"/>
</dbReference>
<evidence type="ECO:0000256" key="3">
    <source>
        <dbReference type="ARBA" id="ARBA00017770"/>
    </source>
</evidence>
<organism evidence="12 13">
    <name type="scientific">Halocaridina rubra</name>
    <name type="common">Hawaiian red shrimp</name>
    <dbReference type="NCBI Taxonomy" id="373956"/>
    <lineage>
        <taxon>Eukaryota</taxon>
        <taxon>Metazoa</taxon>
        <taxon>Ecdysozoa</taxon>
        <taxon>Arthropoda</taxon>
        <taxon>Crustacea</taxon>
        <taxon>Multicrustacea</taxon>
        <taxon>Malacostraca</taxon>
        <taxon>Eumalacostraca</taxon>
        <taxon>Eucarida</taxon>
        <taxon>Decapoda</taxon>
        <taxon>Pleocyemata</taxon>
        <taxon>Caridea</taxon>
        <taxon>Atyoidea</taxon>
        <taxon>Atyidae</taxon>
        <taxon>Halocaridina</taxon>
    </lineage>
</organism>
<dbReference type="AlphaFoldDB" id="A0AAN8XBT3"/>
<dbReference type="PANTHER" id="PTHR13454">
    <property type="entry name" value="PROTEIN MCM10 HOMOLOG"/>
    <property type="match status" value="1"/>
</dbReference>
<evidence type="ECO:0000256" key="1">
    <source>
        <dbReference type="ARBA" id="ARBA00004123"/>
    </source>
</evidence>
<evidence type="ECO:0000259" key="11">
    <source>
        <dbReference type="SMART" id="SM01280"/>
    </source>
</evidence>
<dbReference type="InterPro" id="IPR015411">
    <property type="entry name" value="Rep_factor_Mcm10_C"/>
</dbReference>
<feature type="compositionally biased region" description="Acidic residues" evidence="10">
    <location>
        <begin position="20"/>
        <end position="29"/>
    </location>
</feature>